<name>A0A0B5IZF0_9VIRU</name>
<dbReference type="EMBL" id="KP136319">
    <property type="protein sequence ID" value="AJF98268.1"/>
    <property type="molecule type" value="Genomic_DNA"/>
</dbReference>
<reference evidence="1 2" key="1">
    <citation type="journal article" date="2015" name="Parasitol. Res.">
        <title>Viruses in close associations with free-living amoebae.</title>
        <authorList>
            <person name="Scheid P."/>
        </authorList>
    </citation>
    <scope>NUCLEOTIDE SEQUENCE [LARGE SCALE GENOMIC DNA]</scope>
    <source>
        <strain evidence="1">KlaHel</strain>
    </source>
</reference>
<evidence type="ECO:0000313" key="1">
    <source>
        <dbReference type="EMBL" id="AJF98268.1"/>
    </source>
</evidence>
<evidence type="ECO:0000313" key="2">
    <source>
        <dbReference type="Proteomes" id="UP000202511"/>
    </source>
</evidence>
<dbReference type="Proteomes" id="UP000202511">
    <property type="component" value="Segment"/>
</dbReference>
<organism evidence="1 2">
    <name type="scientific">Pandoravirus inopinatum</name>
    <dbReference type="NCBI Taxonomy" id="1605721"/>
    <lineage>
        <taxon>Viruses</taxon>
        <taxon>Pandoravirus</taxon>
    </lineage>
</organism>
<accession>A0A0B5IZF0</accession>
<dbReference type="KEGG" id="vg:23463185"/>
<protein>
    <submittedName>
        <fullName evidence="1">Uncharacterized protein</fullName>
    </submittedName>
</protein>
<dbReference type="RefSeq" id="YP_009120503.1">
    <property type="nucleotide sequence ID" value="NC_026440.1"/>
</dbReference>
<sequence>MFFCHRAPATGVFAVGTRAIFLLATWKKVRARSTTEGRLGGDAFGGTRAPAARKKSILIRRAVARVGAIPDLSHCQICRHRSKSLQAGDHGLGSAISSPPPVFFGLTSVPLGALFFFE</sequence>
<proteinExistence type="predicted"/>
<dbReference type="GeneID" id="23463185"/>